<dbReference type="GO" id="GO:0005829">
    <property type="term" value="C:cytosol"/>
    <property type="evidence" value="ECO:0007669"/>
    <property type="project" value="TreeGrafter"/>
</dbReference>
<dbReference type="InterPro" id="IPR000399">
    <property type="entry name" value="TPP-bd_CS"/>
</dbReference>
<dbReference type="GO" id="GO:0004737">
    <property type="term" value="F:pyruvate decarboxylase activity"/>
    <property type="evidence" value="ECO:0007669"/>
    <property type="project" value="TreeGrafter"/>
</dbReference>
<evidence type="ECO:0000256" key="10">
    <source>
        <dbReference type="PIRSR" id="PIRSR036565-2"/>
    </source>
</evidence>
<comment type="cofactor">
    <cofactor evidence="1">
        <name>thiamine diphosphate</name>
        <dbReference type="ChEBI" id="CHEBI:58937"/>
    </cofactor>
</comment>
<dbReference type="PANTHER" id="PTHR43452">
    <property type="entry name" value="PYRUVATE DECARBOXYLASE"/>
    <property type="match status" value="1"/>
</dbReference>
<dbReference type="PANTHER" id="PTHR43452:SF30">
    <property type="entry name" value="PYRUVATE DECARBOXYLASE ISOZYME 1-RELATED"/>
    <property type="match status" value="1"/>
</dbReference>
<comment type="similarity">
    <text evidence="2 11">Belongs to the TPP enzyme family.</text>
</comment>
<dbReference type="GeneID" id="30036129"/>
<dbReference type="GO" id="GO:0005634">
    <property type="term" value="C:nucleus"/>
    <property type="evidence" value="ECO:0007669"/>
    <property type="project" value="EnsemblFungi"/>
</dbReference>
<dbReference type="GO" id="GO:0061629">
    <property type="term" value="F:RNA polymerase II-specific DNA-binding transcription factor binding"/>
    <property type="evidence" value="ECO:0007669"/>
    <property type="project" value="EnsemblFungi"/>
</dbReference>
<keyword evidence="6 11" id="KW-0786">Thiamine pyrophosphate</keyword>
<dbReference type="Gene3D" id="3.40.50.970">
    <property type="match status" value="2"/>
</dbReference>
<feature type="binding site" evidence="9">
    <location>
        <position position="28"/>
    </location>
    <ligand>
        <name>pyruvate</name>
        <dbReference type="ChEBI" id="CHEBI:15361"/>
        <label>1</label>
        <note>substrate; ligand shared between two neighboring subunits</note>
    </ligand>
</feature>
<dbReference type="InterPro" id="IPR012110">
    <property type="entry name" value="PDC/IPDC-like"/>
</dbReference>
<feature type="binding site" evidence="10">
    <location>
        <position position="442"/>
    </location>
    <ligand>
        <name>Mg(2+)</name>
        <dbReference type="ChEBI" id="CHEBI:18420"/>
    </ligand>
</feature>
<comment type="cofactor">
    <cofactor evidence="10">
        <name>Mg(2+)</name>
        <dbReference type="ChEBI" id="CHEBI:18420"/>
    </cofactor>
    <text evidence="10">Binds 1 Mg(2+) per subunit.</text>
</comment>
<feature type="domain" description="Thiamine pyrophosphate enzyme TPP-binding" evidence="13">
    <location>
        <begin position="406"/>
        <end position="523"/>
    </location>
</feature>
<dbReference type="Pfam" id="PF02776">
    <property type="entry name" value="TPP_enzyme_N"/>
    <property type="match status" value="1"/>
</dbReference>
<dbReference type="InterPro" id="IPR047213">
    <property type="entry name" value="TPP_PYR_PDC_IPDC-like"/>
</dbReference>
<organism evidence="15 16">
    <name type="scientific">Sugiyamaella lignohabitans</name>
    <dbReference type="NCBI Taxonomy" id="796027"/>
    <lineage>
        <taxon>Eukaryota</taxon>
        <taxon>Fungi</taxon>
        <taxon>Dikarya</taxon>
        <taxon>Ascomycota</taxon>
        <taxon>Saccharomycotina</taxon>
        <taxon>Dipodascomycetes</taxon>
        <taxon>Dipodascales</taxon>
        <taxon>Trichomonascaceae</taxon>
        <taxon>Sugiyamaella</taxon>
    </lineage>
</organism>
<evidence type="ECO:0000256" key="3">
    <source>
        <dbReference type="ARBA" id="ARBA00022723"/>
    </source>
</evidence>
<dbReference type="PIRSF" id="PIRSF036565">
    <property type="entry name" value="Pyruvt_ip_decrb"/>
    <property type="match status" value="1"/>
</dbReference>
<dbReference type="InterPro" id="IPR029035">
    <property type="entry name" value="DHS-like_NAD/FAD-binding_dom"/>
</dbReference>
<dbReference type="FunFam" id="3.40.50.970:FF:000019">
    <property type="entry name" value="Pyruvate decarboxylase isozyme"/>
    <property type="match status" value="1"/>
</dbReference>
<gene>
    <name evidence="15" type="primary">PDC1</name>
    <name evidence="15" type="ORF">AWJ20_4040</name>
</gene>
<dbReference type="OrthoDB" id="3970464at2759"/>
<protein>
    <submittedName>
        <fullName evidence="15">Indolepyruvate decarboxylase 1</fullName>
    </submittedName>
</protein>
<dbReference type="InterPro" id="IPR011766">
    <property type="entry name" value="TPP_enzyme_TPP-bd"/>
</dbReference>
<evidence type="ECO:0000256" key="6">
    <source>
        <dbReference type="ARBA" id="ARBA00023052"/>
    </source>
</evidence>
<dbReference type="GO" id="GO:0000949">
    <property type="term" value="P:aromatic amino acid family catabolic process to alcohol via Ehrlich pathway"/>
    <property type="evidence" value="ECO:0007669"/>
    <property type="project" value="TreeGrafter"/>
</dbReference>
<dbReference type="Proteomes" id="UP000189580">
    <property type="component" value="Chromosome c"/>
</dbReference>
<name>A0A161HH14_9ASCO</name>
<dbReference type="EMBL" id="CP014500">
    <property type="protein sequence ID" value="ANB11237.1"/>
    <property type="molecule type" value="Genomic_DNA"/>
</dbReference>
<proteinExistence type="inferred from homology"/>
<dbReference type="Pfam" id="PF02775">
    <property type="entry name" value="TPP_enzyme_C"/>
    <property type="match status" value="1"/>
</dbReference>
<evidence type="ECO:0000259" key="13">
    <source>
        <dbReference type="Pfam" id="PF02775"/>
    </source>
</evidence>
<comment type="catalytic activity">
    <reaction evidence="8">
        <text>pyruvate + H(+) = acetaldehyde + CO2</text>
        <dbReference type="Rhea" id="RHEA:45484"/>
        <dbReference type="ChEBI" id="CHEBI:15343"/>
        <dbReference type="ChEBI" id="CHEBI:15361"/>
        <dbReference type="ChEBI" id="CHEBI:15378"/>
        <dbReference type="ChEBI" id="CHEBI:16526"/>
    </reaction>
</comment>
<feature type="binding site" evidence="9">
    <location>
        <position position="115"/>
    </location>
    <ligand>
        <name>pyruvate</name>
        <dbReference type="ChEBI" id="CHEBI:15361"/>
        <label>1</label>
        <note>substrate; ligand shared between two neighboring subunits</note>
    </ligand>
</feature>
<evidence type="ECO:0000313" key="16">
    <source>
        <dbReference type="Proteomes" id="UP000189580"/>
    </source>
</evidence>
<dbReference type="GO" id="GO:0045944">
    <property type="term" value="P:positive regulation of transcription by RNA polymerase II"/>
    <property type="evidence" value="ECO:0007669"/>
    <property type="project" value="EnsemblFungi"/>
</dbReference>
<keyword evidence="3 10" id="KW-0479">Metal-binding</keyword>
<dbReference type="Pfam" id="PF00205">
    <property type="entry name" value="TPP_enzyme_M"/>
    <property type="match status" value="1"/>
</dbReference>
<evidence type="ECO:0000259" key="12">
    <source>
        <dbReference type="Pfam" id="PF00205"/>
    </source>
</evidence>
<evidence type="ECO:0000256" key="1">
    <source>
        <dbReference type="ARBA" id="ARBA00001964"/>
    </source>
</evidence>
<keyword evidence="15" id="KW-0670">Pyruvate</keyword>
<dbReference type="CDD" id="cd07038">
    <property type="entry name" value="TPP_PYR_PDC_IPDC_like"/>
    <property type="match status" value="1"/>
</dbReference>
<dbReference type="InterPro" id="IPR029061">
    <property type="entry name" value="THDP-binding"/>
</dbReference>
<feature type="binding site" evidence="9">
    <location>
        <position position="475"/>
    </location>
    <ligand>
        <name>pyruvate</name>
        <dbReference type="ChEBI" id="CHEBI:15361"/>
        <label>1</label>
        <note>substrate; ligand shared between two neighboring subunits</note>
    </ligand>
</feature>
<evidence type="ECO:0000256" key="5">
    <source>
        <dbReference type="ARBA" id="ARBA00022842"/>
    </source>
</evidence>
<evidence type="ECO:0000259" key="14">
    <source>
        <dbReference type="Pfam" id="PF02776"/>
    </source>
</evidence>
<feature type="binding site" evidence="10">
    <location>
        <position position="469"/>
    </location>
    <ligand>
        <name>Mg(2+)</name>
        <dbReference type="ChEBI" id="CHEBI:18420"/>
    </ligand>
</feature>
<dbReference type="RefSeq" id="XP_018733714.1">
    <property type="nucleotide sequence ID" value="XM_018881090.1"/>
</dbReference>
<evidence type="ECO:0000313" key="15">
    <source>
        <dbReference type="EMBL" id="ANB11237.1"/>
    </source>
</evidence>
<keyword evidence="5 10" id="KW-0460">Magnesium</keyword>
<accession>A0A161HH14</accession>
<feature type="domain" description="Thiamine pyrophosphate enzyme central" evidence="12">
    <location>
        <begin position="201"/>
        <end position="327"/>
    </location>
</feature>
<dbReference type="SUPFAM" id="SSF52518">
    <property type="entry name" value="Thiamin diphosphate-binding fold (THDP-binding)"/>
    <property type="match status" value="2"/>
</dbReference>
<dbReference type="FunFam" id="3.40.50.970:FF:000024">
    <property type="entry name" value="Pyruvate decarboxylase isozyme"/>
    <property type="match status" value="1"/>
</dbReference>
<feature type="binding site" evidence="10">
    <location>
        <position position="471"/>
    </location>
    <ligand>
        <name>Mg(2+)</name>
        <dbReference type="ChEBI" id="CHEBI:18420"/>
    </ligand>
</feature>
<keyword evidence="4" id="KW-0210">Decarboxylase</keyword>
<feature type="binding site" evidence="9">
    <location>
        <position position="157"/>
    </location>
    <ligand>
        <name>pyruvate</name>
        <dbReference type="ChEBI" id="CHEBI:15361"/>
        <label>2</label>
        <note>allosteric activator</note>
    </ligand>
</feature>
<dbReference type="InterPro" id="IPR012000">
    <property type="entry name" value="Thiamin_PyroP_enz_cen_dom"/>
</dbReference>
<evidence type="ECO:0000256" key="9">
    <source>
        <dbReference type="PIRSR" id="PIRSR036565-1"/>
    </source>
</evidence>
<dbReference type="GO" id="GO:0000287">
    <property type="term" value="F:magnesium ion binding"/>
    <property type="evidence" value="ECO:0007669"/>
    <property type="project" value="InterPro"/>
</dbReference>
<dbReference type="KEGG" id="slb:AWJ20_4040"/>
<dbReference type="InterPro" id="IPR012001">
    <property type="entry name" value="Thiamin_PyroP_enz_TPP-bd_dom"/>
</dbReference>
<evidence type="ECO:0000256" key="11">
    <source>
        <dbReference type="RuleBase" id="RU362132"/>
    </source>
</evidence>
<feature type="domain" description="Thiamine pyrophosphate enzyme N-terminal TPP-binding" evidence="14">
    <location>
        <begin position="20"/>
        <end position="111"/>
    </location>
</feature>
<dbReference type="InterPro" id="IPR047214">
    <property type="entry name" value="TPP_PDC_IPDC"/>
</dbReference>
<dbReference type="PROSITE" id="PS00187">
    <property type="entry name" value="TPP_ENZYMES"/>
    <property type="match status" value="1"/>
</dbReference>
<dbReference type="GO" id="GO:0030976">
    <property type="term" value="F:thiamine pyrophosphate binding"/>
    <property type="evidence" value="ECO:0007669"/>
    <property type="project" value="InterPro"/>
</dbReference>
<keyword evidence="7" id="KW-0456">Lyase</keyword>
<evidence type="ECO:0000256" key="4">
    <source>
        <dbReference type="ARBA" id="ARBA00022793"/>
    </source>
</evidence>
<dbReference type="Gene3D" id="3.40.50.1220">
    <property type="entry name" value="TPP-binding domain"/>
    <property type="match status" value="1"/>
</dbReference>
<dbReference type="SUPFAM" id="SSF52467">
    <property type="entry name" value="DHS-like NAD/FAD-binding domain"/>
    <property type="match status" value="1"/>
</dbReference>
<evidence type="ECO:0000256" key="7">
    <source>
        <dbReference type="ARBA" id="ARBA00023239"/>
    </source>
</evidence>
<dbReference type="CDD" id="cd02005">
    <property type="entry name" value="TPP_PDC_IPDC"/>
    <property type="match status" value="1"/>
</dbReference>
<dbReference type="GO" id="GO:0090180">
    <property type="term" value="P:positive regulation of thiamine biosynthetic process"/>
    <property type="evidence" value="ECO:0007669"/>
    <property type="project" value="EnsemblFungi"/>
</dbReference>
<evidence type="ECO:0000256" key="8">
    <source>
        <dbReference type="ARBA" id="ARBA00048578"/>
    </source>
</evidence>
<evidence type="ECO:0000256" key="2">
    <source>
        <dbReference type="ARBA" id="ARBA00007812"/>
    </source>
</evidence>
<reference evidence="15 16" key="1">
    <citation type="submission" date="2016-02" db="EMBL/GenBank/DDBJ databases">
        <title>Complete genome sequence and transcriptome regulation of the pentose utilising yeast Sugiyamaella lignohabitans.</title>
        <authorList>
            <person name="Bellasio M."/>
            <person name="Peymann A."/>
            <person name="Valli M."/>
            <person name="Sipitzky M."/>
            <person name="Graf A."/>
            <person name="Sauer M."/>
            <person name="Marx H."/>
            <person name="Mattanovich D."/>
        </authorList>
    </citation>
    <scope>NUCLEOTIDE SEQUENCE [LARGE SCALE GENOMIC DNA]</scope>
    <source>
        <strain evidence="15 16">CBS 10342</strain>
    </source>
</reference>
<dbReference type="AlphaFoldDB" id="A0A161HH14"/>
<keyword evidence="16" id="KW-1185">Reference proteome</keyword>
<sequence>MAQLHCQLTQLTQLTILTKRQVFGVPGDFNLALLDHIYEVEGIRWAGNTNELNAGYAADGYSRIKRLAALVTTFGVGELSALAAVAGSYAEHVGLLHVVGVPSMSAQNKHLLLHHTLGNGDFTVFKSMSGRITEHASVITDITTAAEQIDKAIRTAYIYQRPVYLAIPANLSDVKLDADLLRQPINLELEPNPPEAEAEVIEVVAEMVLKADHPILLIDACASRHNVMKEVAEIARVTQFPVFTTPMGKGSFDEHDPRFGGVYVGSLTLPEVAKVVEHADLILSFGALLSDFNTGSFSYHYDTKNIVEFHSDSTKIRSATYPEVKMQLILDKVAKRLSALPQKKLCEVPPYPPLIKATPESPLKQEWLWTRLTSWLRKGDIIVSETGTSNFGIIQTKFPQGAVGISQVLWGSIGYSVGALVGATMAASEVDPSRRVILFVGDGSLQLTVTEISTLVRWGLKPYIFILNNDGYTIERLIRGEKATYNDVHMWKYSKLLDLFNAKDHDALQVSTTGELDDLFNDAKFASPTKIRTIELFLPQMDAPTNLIKQAKITAATNSE</sequence>